<gene>
    <name evidence="2" type="ORF">DFH07DRAFT_590047</name>
</gene>
<feature type="region of interest" description="Disordered" evidence="1">
    <location>
        <begin position="103"/>
        <end position="126"/>
    </location>
</feature>
<proteinExistence type="predicted"/>
<comment type="caution">
    <text evidence="2">The sequence shown here is derived from an EMBL/GenBank/DDBJ whole genome shotgun (WGS) entry which is preliminary data.</text>
</comment>
<accession>A0AAD7N5H8</accession>
<reference evidence="2" key="1">
    <citation type="submission" date="2023-03" db="EMBL/GenBank/DDBJ databases">
        <title>Massive genome expansion in bonnet fungi (Mycena s.s.) driven by repeated elements and novel gene families across ecological guilds.</title>
        <authorList>
            <consortium name="Lawrence Berkeley National Laboratory"/>
            <person name="Harder C.B."/>
            <person name="Miyauchi S."/>
            <person name="Viragh M."/>
            <person name="Kuo A."/>
            <person name="Thoen E."/>
            <person name="Andreopoulos B."/>
            <person name="Lu D."/>
            <person name="Skrede I."/>
            <person name="Drula E."/>
            <person name="Henrissat B."/>
            <person name="Morin E."/>
            <person name="Kohler A."/>
            <person name="Barry K."/>
            <person name="LaButti K."/>
            <person name="Morin E."/>
            <person name="Salamov A."/>
            <person name="Lipzen A."/>
            <person name="Mereny Z."/>
            <person name="Hegedus B."/>
            <person name="Baldrian P."/>
            <person name="Stursova M."/>
            <person name="Weitz H."/>
            <person name="Taylor A."/>
            <person name="Grigoriev I.V."/>
            <person name="Nagy L.G."/>
            <person name="Martin F."/>
            <person name="Kauserud H."/>
        </authorList>
    </citation>
    <scope>NUCLEOTIDE SEQUENCE</scope>
    <source>
        <strain evidence="2">CBHHK188m</strain>
    </source>
</reference>
<name>A0AAD7N5H8_9AGAR</name>
<evidence type="ECO:0000313" key="2">
    <source>
        <dbReference type="EMBL" id="KAJ7746439.1"/>
    </source>
</evidence>
<sequence>MYFAPPVAALVLITSVAFNYKEPSHMVTVEDESYAGLSYSNLLFSGLPPTIWISILLQFLLASSELIHTFPVHLEPSNRTDFLRSGTWRQNLRAVRAWKTKVLGTPDSGNGSEDDETAHGSLTPSLPKFRAIGS</sequence>
<evidence type="ECO:0000256" key="1">
    <source>
        <dbReference type="SAM" id="MobiDB-lite"/>
    </source>
</evidence>
<dbReference type="EMBL" id="JARJLG010000098">
    <property type="protein sequence ID" value="KAJ7746439.1"/>
    <property type="molecule type" value="Genomic_DNA"/>
</dbReference>
<keyword evidence="3" id="KW-1185">Reference proteome</keyword>
<evidence type="ECO:0000313" key="3">
    <source>
        <dbReference type="Proteomes" id="UP001215280"/>
    </source>
</evidence>
<dbReference type="AlphaFoldDB" id="A0AAD7N5H8"/>
<organism evidence="2 3">
    <name type="scientific">Mycena maculata</name>
    <dbReference type="NCBI Taxonomy" id="230809"/>
    <lineage>
        <taxon>Eukaryota</taxon>
        <taxon>Fungi</taxon>
        <taxon>Dikarya</taxon>
        <taxon>Basidiomycota</taxon>
        <taxon>Agaricomycotina</taxon>
        <taxon>Agaricomycetes</taxon>
        <taxon>Agaricomycetidae</taxon>
        <taxon>Agaricales</taxon>
        <taxon>Marasmiineae</taxon>
        <taxon>Mycenaceae</taxon>
        <taxon>Mycena</taxon>
    </lineage>
</organism>
<dbReference type="Proteomes" id="UP001215280">
    <property type="component" value="Unassembled WGS sequence"/>
</dbReference>
<protein>
    <submittedName>
        <fullName evidence="2">Uncharacterized protein</fullName>
    </submittedName>
</protein>